<comment type="caution">
    <text evidence="1">The sequence shown here is derived from an EMBL/GenBank/DDBJ whole genome shotgun (WGS) entry which is preliminary data.</text>
</comment>
<keyword evidence="2" id="KW-1185">Reference proteome</keyword>
<accession>A0A1Y3BSZ8</accession>
<evidence type="ECO:0000313" key="2">
    <source>
        <dbReference type="Proteomes" id="UP000194236"/>
    </source>
</evidence>
<name>A0A1Y3BSZ8_EURMA</name>
<reference evidence="1 2" key="1">
    <citation type="submission" date="2017-03" db="EMBL/GenBank/DDBJ databases">
        <title>Genome Survey of Euroglyphus maynei.</title>
        <authorList>
            <person name="Arlian L.G."/>
            <person name="Morgan M.S."/>
            <person name="Rider S.D."/>
        </authorList>
    </citation>
    <scope>NUCLEOTIDE SEQUENCE [LARGE SCALE GENOMIC DNA]</scope>
    <source>
        <strain evidence="1">Arlian Lab</strain>
        <tissue evidence="1">Whole body</tissue>
    </source>
</reference>
<evidence type="ECO:0008006" key="3">
    <source>
        <dbReference type="Google" id="ProtNLM"/>
    </source>
</evidence>
<feature type="non-terminal residue" evidence="1">
    <location>
        <position position="117"/>
    </location>
</feature>
<dbReference type="Proteomes" id="UP000194236">
    <property type="component" value="Unassembled WGS sequence"/>
</dbReference>
<sequence>DHHLKHHHTVHTWLPNVEKVSIKNRFIFATRHINLYSHNNKNKTYSMPELWISIDRQPFFKVQILESDFGDILEPVNYFIVDITDVAIFLCITYRNGQTNLYISNADFDKFTLSLDN</sequence>
<feature type="non-terminal residue" evidence="1">
    <location>
        <position position="1"/>
    </location>
</feature>
<evidence type="ECO:0000313" key="1">
    <source>
        <dbReference type="EMBL" id="OTF82706.1"/>
    </source>
</evidence>
<organism evidence="1 2">
    <name type="scientific">Euroglyphus maynei</name>
    <name type="common">Mayne's house dust mite</name>
    <dbReference type="NCBI Taxonomy" id="6958"/>
    <lineage>
        <taxon>Eukaryota</taxon>
        <taxon>Metazoa</taxon>
        <taxon>Ecdysozoa</taxon>
        <taxon>Arthropoda</taxon>
        <taxon>Chelicerata</taxon>
        <taxon>Arachnida</taxon>
        <taxon>Acari</taxon>
        <taxon>Acariformes</taxon>
        <taxon>Sarcoptiformes</taxon>
        <taxon>Astigmata</taxon>
        <taxon>Psoroptidia</taxon>
        <taxon>Analgoidea</taxon>
        <taxon>Pyroglyphidae</taxon>
        <taxon>Pyroglyphinae</taxon>
        <taxon>Euroglyphus</taxon>
    </lineage>
</organism>
<dbReference type="EMBL" id="MUJZ01007129">
    <property type="protein sequence ID" value="OTF82706.1"/>
    <property type="molecule type" value="Genomic_DNA"/>
</dbReference>
<dbReference type="OrthoDB" id="6484126at2759"/>
<protein>
    <recommendedName>
        <fullName evidence="3">Dipeptidylpeptidase IV N-terminal domain-containing protein</fullName>
    </recommendedName>
</protein>
<proteinExistence type="predicted"/>
<dbReference type="AlphaFoldDB" id="A0A1Y3BSZ8"/>
<gene>
    <name evidence="1" type="ORF">BLA29_013757</name>
</gene>